<organism evidence="3 4">
    <name type="scientific">Desulfomarina profundi</name>
    <dbReference type="NCBI Taxonomy" id="2772557"/>
    <lineage>
        <taxon>Bacteria</taxon>
        <taxon>Pseudomonadati</taxon>
        <taxon>Thermodesulfobacteriota</taxon>
        <taxon>Desulfobulbia</taxon>
        <taxon>Desulfobulbales</taxon>
        <taxon>Desulfobulbaceae</taxon>
        <taxon>Desulfomarina</taxon>
    </lineage>
</organism>
<feature type="transmembrane region" description="Helical" evidence="1">
    <location>
        <begin position="45"/>
        <end position="63"/>
    </location>
</feature>
<dbReference type="GO" id="GO:0015627">
    <property type="term" value="C:type II protein secretion system complex"/>
    <property type="evidence" value="ECO:0007669"/>
    <property type="project" value="InterPro"/>
</dbReference>
<name>A0A8D5FJJ6_9BACT</name>
<keyword evidence="1" id="KW-1133">Transmembrane helix</keyword>
<reference evidence="3" key="1">
    <citation type="submission" date="2020-09" db="EMBL/GenBank/DDBJ databases">
        <title>Desulfogranum mesoprofundum gen. nov., sp. nov., a novel mesophilic, sulfate-reducing chemolithoautotroph isolated from a deep-sea hydrothermal vent chimney in the Suiyo Seamount.</title>
        <authorList>
            <person name="Hashimoto Y."/>
            <person name="Nakagawa S."/>
        </authorList>
    </citation>
    <scope>NUCLEOTIDE SEQUENCE</scope>
    <source>
        <strain evidence="3">KT2</strain>
    </source>
</reference>
<dbReference type="RefSeq" id="WP_228854180.1">
    <property type="nucleotide sequence ID" value="NZ_AP024086.1"/>
</dbReference>
<evidence type="ECO:0000256" key="1">
    <source>
        <dbReference type="SAM" id="Phobius"/>
    </source>
</evidence>
<dbReference type="Proteomes" id="UP000826725">
    <property type="component" value="Chromosome"/>
</dbReference>
<dbReference type="KEGG" id="dbk:DGMP_24490"/>
<dbReference type="Pfam" id="PF16537">
    <property type="entry name" value="T2SSB"/>
    <property type="match status" value="1"/>
</dbReference>
<keyword evidence="1" id="KW-0472">Membrane</keyword>
<dbReference type="AlphaFoldDB" id="A0A8D5FJJ6"/>
<protein>
    <recommendedName>
        <fullName evidence="2">Type II secretion system protein GspB C-terminal domain-containing protein</fullName>
    </recommendedName>
</protein>
<evidence type="ECO:0000313" key="4">
    <source>
        <dbReference type="Proteomes" id="UP000826725"/>
    </source>
</evidence>
<evidence type="ECO:0000313" key="3">
    <source>
        <dbReference type="EMBL" id="BCL61756.1"/>
    </source>
</evidence>
<dbReference type="EMBL" id="AP024086">
    <property type="protein sequence ID" value="BCL61756.1"/>
    <property type="molecule type" value="Genomic_DNA"/>
</dbReference>
<keyword evidence="4" id="KW-1185">Reference proteome</keyword>
<gene>
    <name evidence="3" type="ORF">DGMP_24490</name>
</gene>
<accession>A0A8D5FJJ6</accession>
<sequence length="201" mass="23046">MSYILNALKKSAAKRQHDEKHSYDFIRDPLPISLPFDFSEFGRPVFLSCLILILSISFGTWFYKSSSPEQKEQVEQGHQETANMTPRVSTVKLSKLTITSLAWKGKTPTDPLEKPPQKIAQILPHQIPDRAELPVTTKDTFPQLHFAGHAWSTVPSKRMIIINNAILREGDRIDPQLRLMEITRRGVILEQGEKKFRIELE</sequence>
<keyword evidence="1" id="KW-0812">Transmembrane</keyword>
<dbReference type="InterPro" id="IPR032389">
    <property type="entry name" value="GspB_C"/>
</dbReference>
<proteinExistence type="predicted"/>
<feature type="domain" description="Type II secretion system protein GspB C-terminal" evidence="2">
    <location>
        <begin position="142"/>
        <end position="199"/>
    </location>
</feature>
<evidence type="ECO:0000259" key="2">
    <source>
        <dbReference type="Pfam" id="PF16537"/>
    </source>
</evidence>